<dbReference type="InterPro" id="IPR025962">
    <property type="entry name" value="SdpI/YhfL"/>
</dbReference>
<dbReference type="EMBL" id="JBHSGS010000028">
    <property type="protein sequence ID" value="MFC4719065.1"/>
    <property type="molecule type" value="Genomic_DNA"/>
</dbReference>
<gene>
    <name evidence="3" type="ORF">ACFO5I_04910</name>
</gene>
<evidence type="ECO:0000256" key="1">
    <source>
        <dbReference type="SAM" id="Phobius"/>
    </source>
</evidence>
<keyword evidence="1" id="KW-0812">Transmembrane</keyword>
<keyword evidence="1" id="KW-0472">Membrane</keyword>
<feature type="transmembrane region" description="Helical" evidence="1">
    <location>
        <begin position="164"/>
        <end position="182"/>
    </location>
</feature>
<accession>A0ABV9MU48</accession>
<dbReference type="Pfam" id="PF07853">
    <property type="entry name" value="DUF1648"/>
    <property type="match status" value="1"/>
</dbReference>
<feature type="transmembrane region" description="Helical" evidence="1">
    <location>
        <begin position="188"/>
        <end position="206"/>
    </location>
</feature>
<proteinExistence type="predicted"/>
<reference evidence="4" key="1">
    <citation type="journal article" date="2019" name="Int. J. Syst. Evol. Microbiol.">
        <title>The Global Catalogue of Microorganisms (GCM) 10K type strain sequencing project: providing services to taxonomists for standard genome sequencing and annotation.</title>
        <authorList>
            <consortium name="The Broad Institute Genomics Platform"/>
            <consortium name="The Broad Institute Genome Sequencing Center for Infectious Disease"/>
            <person name="Wu L."/>
            <person name="Ma J."/>
        </authorList>
    </citation>
    <scope>NUCLEOTIDE SEQUENCE [LARGE SCALE GENOMIC DNA]</scope>
    <source>
        <strain evidence="4">CGMCC 1.19032</strain>
    </source>
</reference>
<dbReference type="InterPro" id="IPR026272">
    <property type="entry name" value="SdpI"/>
</dbReference>
<evidence type="ECO:0000313" key="3">
    <source>
        <dbReference type="EMBL" id="MFC4719065.1"/>
    </source>
</evidence>
<keyword evidence="1" id="KW-1133">Transmembrane helix</keyword>
<dbReference type="Proteomes" id="UP001595969">
    <property type="component" value="Unassembled WGS sequence"/>
</dbReference>
<comment type="caution">
    <text evidence="3">The sequence shown here is derived from an EMBL/GenBank/DDBJ whole genome shotgun (WGS) entry which is preliminary data.</text>
</comment>
<name>A0ABV9MU48_9ENTE</name>
<feature type="transmembrane region" description="Helical" evidence="1">
    <location>
        <begin position="56"/>
        <end position="73"/>
    </location>
</feature>
<feature type="transmembrane region" description="Helical" evidence="1">
    <location>
        <begin position="118"/>
        <end position="135"/>
    </location>
</feature>
<dbReference type="InterPro" id="IPR012867">
    <property type="entry name" value="DUF1648"/>
</dbReference>
<protein>
    <submittedName>
        <fullName evidence="3">SdpI family protein</fullName>
    </submittedName>
</protein>
<dbReference type="RefSeq" id="WP_204654568.1">
    <property type="nucleotide sequence ID" value="NZ_JAFBFD010000031.1"/>
</dbReference>
<sequence>MNKNKYIKTMLLTSMVIVLASVAGLFLWQQLPEEIAIHFNTQNQPDGWASKPMVVFGLPLFLLVIHWLTFLGISADPKRQNIEEYLFKGLLWITPVLTGGMMTAIYRVALGYEVKSSVLAQGLLGVLFIFLGNYLHQVKQNYTVGIRIPWTLNNKENWNKTHRLAAWLFFIGGFILVGNIYFQQTWLFLVVMILTVGTPVGYSYNLHRKGF</sequence>
<feature type="transmembrane region" description="Helical" evidence="1">
    <location>
        <begin position="85"/>
        <end position="106"/>
    </location>
</feature>
<dbReference type="PANTHER" id="PTHR37810">
    <property type="entry name" value="IMMUNITY PROTEIN SDPI"/>
    <property type="match status" value="1"/>
</dbReference>
<feature type="domain" description="DUF1648" evidence="2">
    <location>
        <begin position="16"/>
        <end position="62"/>
    </location>
</feature>
<evidence type="ECO:0000313" key="4">
    <source>
        <dbReference type="Proteomes" id="UP001595969"/>
    </source>
</evidence>
<dbReference type="Pfam" id="PF13630">
    <property type="entry name" value="SdpI"/>
    <property type="match status" value="1"/>
</dbReference>
<organism evidence="3 4">
    <name type="scientific">Enterococcus lemanii</name>
    <dbReference type="NCBI Taxonomy" id="1159752"/>
    <lineage>
        <taxon>Bacteria</taxon>
        <taxon>Bacillati</taxon>
        <taxon>Bacillota</taxon>
        <taxon>Bacilli</taxon>
        <taxon>Lactobacillales</taxon>
        <taxon>Enterococcaceae</taxon>
        <taxon>Enterococcus</taxon>
    </lineage>
</organism>
<dbReference type="PIRSF" id="PIRSF038959">
    <property type="entry name" value="SdpI"/>
    <property type="match status" value="1"/>
</dbReference>
<evidence type="ECO:0000259" key="2">
    <source>
        <dbReference type="Pfam" id="PF07853"/>
    </source>
</evidence>
<dbReference type="PANTHER" id="PTHR37810:SF5">
    <property type="entry name" value="IMMUNITY PROTEIN SDPI"/>
    <property type="match status" value="1"/>
</dbReference>
<keyword evidence="4" id="KW-1185">Reference proteome</keyword>